<proteinExistence type="predicted"/>
<evidence type="ECO:0000313" key="2">
    <source>
        <dbReference type="Proteomes" id="UP000887116"/>
    </source>
</evidence>
<organism evidence="1 2">
    <name type="scientific">Trichonephila clavata</name>
    <name type="common">Joro spider</name>
    <name type="synonym">Nephila clavata</name>
    <dbReference type="NCBI Taxonomy" id="2740835"/>
    <lineage>
        <taxon>Eukaryota</taxon>
        <taxon>Metazoa</taxon>
        <taxon>Ecdysozoa</taxon>
        <taxon>Arthropoda</taxon>
        <taxon>Chelicerata</taxon>
        <taxon>Arachnida</taxon>
        <taxon>Araneae</taxon>
        <taxon>Araneomorphae</taxon>
        <taxon>Entelegynae</taxon>
        <taxon>Araneoidea</taxon>
        <taxon>Nephilidae</taxon>
        <taxon>Trichonephila</taxon>
    </lineage>
</organism>
<reference evidence="1" key="1">
    <citation type="submission" date="2020-07" db="EMBL/GenBank/DDBJ databases">
        <title>Multicomponent nature underlies the extraordinary mechanical properties of spider dragline silk.</title>
        <authorList>
            <person name="Kono N."/>
            <person name="Nakamura H."/>
            <person name="Mori M."/>
            <person name="Yoshida Y."/>
            <person name="Ohtoshi R."/>
            <person name="Malay A.D."/>
            <person name="Moran D.A.P."/>
            <person name="Tomita M."/>
            <person name="Numata K."/>
            <person name="Arakawa K."/>
        </authorList>
    </citation>
    <scope>NUCLEOTIDE SEQUENCE</scope>
</reference>
<name>A0A8X6H5Q3_TRICU</name>
<sequence length="160" mass="18389">MSMQRVVSFSERKNQNRLVPTVHSPLIFHVCQALDMKVQLAPEECRKTWNPKNSKRSKPKPTIPEVKSKMIHSFCQALNIEVMLLATTEDTGTLKPKPQPKKPLPIIRSVMVYEICQALEINTELNTSAEFPDFKLQKKIKRKEIIPVVQSEAIFKFCDV</sequence>
<protein>
    <submittedName>
        <fullName evidence="1">Uncharacterized protein</fullName>
    </submittedName>
</protein>
<dbReference type="AlphaFoldDB" id="A0A8X6H5Q3"/>
<gene>
    <name evidence="1" type="ORF">TNCT_735771</name>
</gene>
<dbReference type="Proteomes" id="UP000887116">
    <property type="component" value="Unassembled WGS sequence"/>
</dbReference>
<evidence type="ECO:0000313" key="1">
    <source>
        <dbReference type="EMBL" id="GFR17428.1"/>
    </source>
</evidence>
<keyword evidence="2" id="KW-1185">Reference proteome</keyword>
<comment type="caution">
    <text evidence="1">The sequence shown here is derived from an EMBL/GenBank/DDBJ whole genome shotgun (WGS) entry which is preliminary data.</text>
</comment>
<dbReference type="EMBL" id="BMAO01027485">
    <property type="protein sequence ID" value="GFR17428.1"/>
    <property type="molecule type" value="Genomic_DNA"/>
</dbReference>
<accession>A0A8X6H5Q3</accession>